<reference evidence="2 3" key="1">
    <citation type="submission" date="2020-01" db="EMBL/GenBank/DDBJ databases">
        <title>Insect and environment-associated Actinomycetes.</title>
        <authorList>
            <person name="Currrie C."/>
            <person name="Chevrette M."/>
            <person name="Carlson C."/>
            <person name="Stubbendieck R."/>
            <person name="Wendt-Pienkowski E."/>
        </authorList>
    </citation>
    <scope>NUCLEOTIDE SEQUENCE [LARGE SCALE GENOMIC DNA]</scope>
    <source>
        <strain evidence="2 3">SID10258</strain>
    </source>
</reference>
<gene>
    <name evidence="2" type="ORF">G3I70_41000</name>
</gene>
<dbReference type="InterPro" id="IPR045450">
    <property type="entry name" value="VMAP_C"/>
</dbReference>
<dbReference type="EMBL" id="JAAGLI010001092">
    <property type="protein sequence ID" value="NEA28834.1"/>
    <property type="molecule type" value="Genomic_DNA"/>
</dbReference>
<dbReference type="Proteomes" id="UP000475532">
    <property type="component" value="Unassembled WGS sequence"/>
</dbReference>
<organism evidence="2 3">
    <name type="scientific">Actinomadura bangladeshensis</name>
    <dbReference type="NCBI Taxonomy" id="453573"/>
    <lineage>
        <taxon>Bacteria</taxon>
        <taxon>Bacillati</taxon>
        <taxon>Actinomycetota</taxon>
        <taxon>Actinomycetes</taxon>
        <taxon>Streptosporangiales</taxon>
        <taxon>Thermomonosporaceae</taxon>
        <taxon>Actinomadura</taxon>
    </lineage>
</organism>
<name>A0A6L9QY25_9ACTN</name>
<sequence>MLNPAQTLVFSVGIERYGFGAELPGASAEAVRFARWALACGVPASRVLLACDGPGDAPPPGVQMVGTTREEIGKAVVGLAEHQGELLMVFWCGHGEVDERHRRILFTSDAVIDNLLNVSVDHLLSYLASQSLGTQFRRQFLLIDACANFIADRNLPVRAPIATFPEGRQREVEQFAYFSAAQGQQAQFNRTERHAVFSTTALGWLERNATSLPPDTGRLVQEVNQEFDRLRDASKLRHTPVYRRVRYEPGHEDVLSGMLPVSGTVQAGIRASGLTVAQVHRIACAMRGLRGVPQDLLERLAAGEAEHILASLAQQANGDAEHLAVRQAEDCLSRQRWITPALGGFGIVTLDQVRAAYHRAVPEGDTGLPGDLDEALDLAAAYGRRTKGHAPLHQMTAVLEHITGQRLDDAWYELPADRLAALRWSAAEVHTQTARLIVDLRAPGTALFDWPAEIVGHLLLPGRTWVQRPVACRASQTGARDGVNRLLDWAYEHTSAFTLGLIVPRAGLEAVPESWPYEDPLAAPVPLWHEHPTVLHCAERLSSRKALSGWRDRTTAIKTRLRNVQPEVQWLEPSDARTITLVVRHSTAACVGLGFPPGPLNGDLRQDPIIASIVGGAPYLMWSDQEPDDWAAAKAQLYRLTAAGTFEDLPARLHRLRRADPGGLGRSLRVIWDDPECLPPLTELVGPTTRGDNHA</sequence>
<dbReference type="AlphaFoldDB" id="A0A6L9QY25"/>
<dbReference type="Pfam" id="PF20028">
    <property type="entry name" value="VMAP-C"/>
    <property type="match status" value="1"/>
</dbReference>
<evidence type="ECO:0000313" key="2">
    <source>
        <dbReference type="EMBL" id="NEA28834.1"/>
    </source>
</evidence>
<proteinExistence type="predicted"/>
<protein>
    <recommendedName>
        <fullName evidence="1">vWA-MoxR associated protein C-terminal domain-containing protein</fullName>
    </recommendedName>
</protein>
<feature type="domain" description="vWA-MoxR associated protein C-terminal" evidence="1">
    <location>
        <begin position="460"/>
        <end position="675"/>
    </location>
</feature>
<evidence type="ECO:0000259" key="1">
    <source>
        <dbReference type="Pfam" id="PF20028"/>
    </source>
</evidence>
<comment type="caution">
    <text evidence="2">The sequence shown here is derived from an EMBL/GenBank/DDBJ whole genome shotgun (WGS) entry which is preliminary data.</text>
</comment>
<dbReference type="RefSeq" id="WP_163063450.1">
    <property type="nucleotide sequence ID" value="NZ_JAAGLI010001092.1"/>
</dbReference>
<accession>A0A6L9QY25</accession>
<evidence type="ECO:0000313" key="3">
    <source>
        <dbReference type="Proteomes" id="UP000475532"/>
    </source>
</evidence>